<proteinExistence type="predicted"/>
<feature type="domain" description="MULE transposase" evidence="2">
    <location>
        <begin position="22"/>
        <end position="92"/>
    </location>
</feature>
<protein>
    <submittedName>
        <fullName evidence="3">Nuclear hormone receptor family member nhr-59</fullName>
    </submittedName>
</protein>
<dbReference type="Pfam" id="PF10551">
    <property type="entry name" value="MULE"/>
    <property type="match status" value="1"/>
</dbReference>
<dbReference type="EMBL" id="GBHO01000464">
    <property type="protein sequence ID" value="JAG43140.1"/>
    <property type="molecule type" value="Transcribed_RNA"/>
</dbReference>
<evidence type="ECO:0000259" key="2">
    <source>
        <dbReference type="Pfam" id="PF10551"/>
    </source>
</evidence>
<evidence type="ECO:0000256" key="1">
    <source>
        <dbReference type="SAM" id="SignalP"/>
    </source>
</evidence>
<reference evidence="3" key="2">
    <citation type="submission" date="2014-07" db="EMBL/GenBank/DDBJ databases">
        <authorList>
            <person name="Hull J."/>
        </authorList>
    </citation>
    <scope>NUCLEOTIDE SEQUENCE</scope>
</reference>
<evidence type="ECO:0000313" key="3">
    <source>
        <dbReference type="EMBL" id="JAG43140.1"/>
    </source>
</evidence>
<name>A0A0A9ZIX5_LYGHE</name>
<dbReference type="AlphaFoldDB" id="A0A0A9ZIX5"/>
<keyword evidence="1" id="KW-0732">Signal</keyword>
<reference evidence="3" key="1">
    <citation type="journal article" date="2014" name="PLoS ONE">
        <title>Transcriptome-Based Identification of ABC Transporters in the Western Tarnished Plant Bug Lygus hesperus.</title>
        <authorList>
            <person name="Hull J.J."/>
            <person name="Chaney K."/>
            <person name="Geib S.M."/>
            <person name="Fabrick J.A."/>
            <person name="Brent C.S."/>
            <person name="Walsh D."/>
            <person name="Lavine L.C."/>
        </authorList>
    </citation>
    <scope>NUCLEOTIDE SEQUENCE</scope>
</reference>
<feature type="non-terminal residue" evidence="3">
    <location>
        <position position="171"/>
    </location>
</feature>
<feature type="signal peptide" evidence="1">
    <location>
        <begin position="1"/>
        <end position="27"/>
    </location>
</feature>
<gene>
    <name evidence="3" type="primary">nhr-59</name>
    <name evidence="3" type="ORF">CM83_104144</name>
</gene>
<accession>A0A0A9ZIX5</accession>
<feature type="chain" id="PRO_5002073064" evidence="1">
    <location>
        <begin position="28"/>
        <end position="171"/>
    </location>
</feature>
<dbReference type="InterPro" id="IPR018289">
    <property type="entry name" value="MULE_transposase_dom"/>
</dbReference>
<organism evidence="3">
    <name type="scientific">Lygus hesperus</name>
    <name type="common">Western plant bug</name>
    <dbReference type="NCBI Taxonomy" id="30085"/>
    <lineage>
        <taxon>Eukaryota</taxon>
        <taxon>Metazoa</taxon>
        <taxon>Ecdysozoa</taxon>
        <taxon>Arthropoda</taxon>
        <taxon>Hexapoda</taxon>
        <taxon>Insecta</taxon>
        <taxon>Pterygota</taxon>
        <taxon>Neoptera</taxon>
        <taxon>Paraneoptera</taxon>
        <taxon>Hemiptera</taxon>
        <taxon>Heteroptera</taxon>
        <taxon>Panheteroptera</taxon>
        <taxon>Cimicomorpha</taxon>
        <taxon>Miridae</taxon>
        <taxon>Mirini</taxon>
        <taxon>Lygus</taxon>
    </lineage>
</organism>
<keyword evidence="3" id="KW-0675">Receptor</keyword>
<sequence>MLRSMVTRSSFLCTWLSQWLLLPLVFCLPPTKDESKYVSVVPRGYVSKCEEILNEELSPLTCVVDFEVALQNALKIVWPQVRIRGCKFHLAQSWFRKIQSLGLVPSYRDLENEMAQGLRWTFGLPLLNPDEVEAVFARGWLTCRTTKIVIILDLPSRILCTWLALLCRQTR</sequence>